<reference evidence="17 18" key="1">
    <citation type="journal article" date="2018" name="IMA Fungus">
        <title>IMA Genome-F 10: Nine draft genome sequences of Claviceps purpurea s.lat., including C. arundinis, C. humidiphila, and C. cf. spartinae, pseudomolecules for the pitch canker pathogen Fusarium circinatum, draft genome of Davidsoniella eucalypti, Grosmannia galeiformis, Quambalaria eucalypti, and Teratosphaeria destructans.</title>
        <authorList>
            <person name="Wingfield B.D."/>
            <person name="Liu M."/>
            <person name="Nguyen H.D."/>
            <person name="Lane F.A."/>
            <person name="Morgan S.W."/>
            <person name="De Vos L."/>
            <person name="Wilken P.M."/>
            <person name="Duong T.A."/>
            <person name="Aylward J."/>
            <person name="Coetzee M.P."/>
            <person name="Dadej K."/>
            <person name="De Beer Z.W."/>
            <person name="Findlay W."/>
            <person name="Havenga M."/>
            <person name="Kolarik M."/>
            <person name="Menzies J.G."/>
            <person name="Naidoo K."/>
            <person name="Pochopski O."/>
            <person name="Shoukouhi P."/>
            <person name="Santana Q.C."/>
            <person name="Seifert K.A."/>
            <person name="Soal N."/>
            <person name="Steenkamp E.T."/>
            <person name="Tatham C.T."/>
            <person name="van der Nest M.A."/>
            <person name="Wingfield M.J."/>
        </authorList>
    </citation>
    <scope>NUCLEOTIDE SEQUENCE [LARGE SCALE GENOMIC DNA]</scope>
    <source>
        <strain evidence="17">CMW44962</strain>
    </source>
</reference>
<dbReference type="GO" id="GO:0005506">
    <property type="term" value="F:iron ion binding"/>
    <property type="evidence" value="ECO:0007669"/>
    <property type="project" value="InterPro"/>
</dbReference>
<feature type="region of interest" description="Disordered" evidence="14">
    <location>
        <begin position="1"/>
        <end position="48"/>
    </location>
</feature>
<feature type="transmembrane region" description="Helical" evidence="15">
    <location>
        <begin position="506"/>
        <end position="524"/>
    </location>
</feature>
<reference evidence="17 18" key="2">
    <citation type="journal article" date="2021" name="Curr. Genet.">
        <title>Genetic response to nitrogen starvation in the aggressive Eucalyptus foliar pathogen Teratosphaeria destructans.</title>
        <authorList>
            <person name="Havenga M."/>
            <person name="Wingfield B.D."/>
            <person name="Wingfield M.J."/>
            <person name="Dreyer L.L."/>
            <person name="Roets F."/>
            <person name="Aylward J."/>
        </authorList>
    </citation>
    <scope>NUCLEOTIDE SEQUENCE [LARGE SCALE GENOMIC DNA]</scope>
    <source>
        <strain evidence="17">CMW44962</strain>
    </source>
</reference>
<dbReference type="PROSITE" id="PS50850">
    <property type="entry name" value="MFS"/>
    <property type="match status" value="1"/>
</dbReference>
<dbReference type="GO" id="GO:0004497">
    <property type="term" value="F:monooxygenase activity"/>
    <property type="evidence" value="ECO:0007669"/>
    <property type="project" value="InterPro"/>
</dbReference>
<keyword evidence="7 13" id="KW-0408">Iron</keyword>
<evidence type="ECO:0000256" key="11">
    <source>
        <dbReference type="ARBA" id="ARBA00069139"/>
    </source>
</evidence>
<proteinExistence type="inferred from homology"/>
<evidence type="ECO:0000256" key="10">
    <source>
        <dbReference type="ARBA" id="ARBA00053977"/>
    </source>
</evidence>
<evidence type="ECO:0000256" key="14">
    <source>
        <dbReference type="SAM" id="MobiDB-lite"/>
    </source>
</evidence>
<feature type="transmembrane region" description="Helical" evidence="15">
    <location>
        <begin position="128"/>
        <end position="153"/>
    </location>
</feature>
<evidence type="ECO:0000256" key="1">
    <source>
        <dbReference type="ARBA" id="ARBA00001971"/>
    </source>
</evidence>
<feature type="region of interest" description="Disordered" evidence="14">
    <location>
        <begin position="76"/>
        <end position="102"/>
    </location>
</feature>
<keyword evidence="8 15" id="KW-0472">Membrane</keyword>
<dbReference type="InterPro" id="IPR036259">
    <property type="entry name" value="MFS_trans_sf"/>
</dbReference>
<comment type="similarity">
    <text evidence="3">Belongs to the cytochrome P450 family.</text>
</comment>
<dbReference type="GO" id="GO:0042908">
    <property type="term" value="P:xenobiotic transport"/>
    <property type="evidence" value="ECO:0007669"/>
    <property type="project" value="UniProtKB-ARBA"/>
</dbReference>
<keyword evidence="5 13" id="KW-0479">Metal-binding</keyword>
<comment type="caution">
    <text evidence="17">The sequence shown here is derived from an EMBL/GenBank/DDBJ whole genome shotgun (WGS) entry which is preliminary data.</text>
</comment>
<dbReference type="Pfam" id="PF00067">
    <property type="entry name" value="p450"/>
    <property type="match status" value="1"/>
</dbReference>
<evidence type="ECO:0000259" key="16">
    <source>
        <dbReference type="PROSITE" id="PS50850"/>
    </source>
</evidence>
<dbReference type="Pfam" id="PF07690">
    <property type="entry name" value="MFS_1"/>
    <property type="match status" value="1"/>
</dbReference>
<protein>
    <recommendedName>
        <fullName evidence="11">Cercosporin MFS transporter CTB4</fullName>
    </recommendedName>
    <alternativeName>
        <fullName evidence="12">Cercosporin toxin biosynthesis cluster protein 4</fullName>
    </alternativeName>
</protein>
<feature type="transmembrane region" description="Helical" evidence="15">
    <location>
        <begin position="221"/>
        <end position="243"/>
    </location>
</feature>
<dbReference type="Gene3D" id="1.20.1250.20">
    <property type="entry name" value="MFS general substrate transporter like domains"/>
    <property type="match status" value="1"/>
</dbReference>
<dbReference type="SUPFAM" id="SSF48264">
    <property type="entry name" value="Cytochrome P450"/>
    <property type="match status" value="1"/>
</dbReference>
<dbReference type="AlphaFoldDB" id="A0A9W7T0N6"/>
<evidence type="ECO:0000256" key="7">
    <source>
        <dbReference type="ARBA" id="ARBA00023004"/>
    </source>
</evidence>
<dbReference type="GO" id="GO:0022857">
    <property type="term" value="F:transmembrane transporter activity"/>
    <property type="evidence" value="ECO:0007669"/>
    <property type="project" value="InterPro"/>
</dbReference>
<dbReference type="FunFam" id="1.20.1250.20:FF:000011">
    <property type="entry name" value="MFS multidrug transporter, putative"/>
    <property type="match status" value="1"/>
</dbReference>
<gene>
    <name evidence="17" type="ORF">Tdes44962_MAKER07065</name>
</gene>
<evidence type="ECO:0000256" key="2">
    <source>
        <dbReference type="ARBA" id="ARBA00004141"/>
    </source>
</evidence>
<comment type="similarity">
    <text evidence="9">Belongs to the major facilitator superfamily. CAR1 family.</text>
</comment>
<feature type="compositionally biased region" description="Polar residues" evidence="14">
    <location>
        <begin position="29"/>
        <end position="40"/>
    </location>
</feature>
<evidence type="ECO:0000256" key="5">
    <source>
        <dbReference type="ARBA" id="ARBA00022723"/>
    </source>
</evidence>
<evidence type="ECO:0000313" key="17">
    <source>
        <dbReference type="EMBL" id="KAH9844886.1"/>
    </source>
</evidence>
<dbReference type="InterPro" id="IPR002403">
    <property type="entry name" value="Cyt_P450_E_grp-IV"/>
</dbReference>
<evidence type="ECO:0000256" key="15">
    <source>
        <dbReference type="SAM" id="Phobius"/>
    </source>
</evidence>
<sequence length="786" mass="87516">MQQTDGVDSTILTPYPKIRHRESGEFLTGPQSSPNLSPYQVTDHRESGVSLTVPQSSLNLSPYQVVDHRESGVSLTVPQSTTNLSPYQVTDHRESGEPLTGPPVDPDLVLLGPNDPLNPQNIPAGRKWFLAGLLGALTFAVTFSSSVFSTVIVQTAEEFHVSEEVTTLGTALFVFGFAMGPIIAGPSSELYGRKKPLLLSYAVFIIFQIPVAVAQNVETMLIFRFLGAVAASGPPAIVGGYLADFFAPVDRGLAVAIFGLTTQMGPLLGPIIGSFVTQSYLRWRWTAWLTMIISSFFGIISLFCLPETFVPRLMTLKARRLRFTTRNWALHSQQEMTPVDFRSFAVRYLTRPFSMLVHEPILLVCTIYVSFVFGFLYLLFSAFPFSYVDERGYSNGVGSLPFIAVFVGVLLAAGYITHFSLTTVKHSFKKHGQIIPEERLIPCIYGAILLVVGCFWFAWTSFPSISPWPQILSGIPIGAGIYLVYLQYLVDVYVTNANSALSANTIVRSFIGGGFPLLAGPMYKTLGTRWATSLLGFIALVFVPAPILLYKYGAKIRRMSKICAEGVRCLSTTPPNILDDSLEWFRKAANGRKYEDLILQLDLYMVAIHPTSDLLGQAVLNLATYSEWKIALAEFYLIDSFLKETQRMKPIGMTSMRRLAIKDVELLNGIELRKGDISAIASAHRMWSQDIYEDPVVFDSYRFIKRRRMPGQKNRSWLMSTITDFMASGYGKHACARRFFAANDLKIVLAHSVLKYDIKLVDGEKVPTLVEYGFATIPRIPKQKLW</sequence>
<dbReference type="InterPro" id="IPR001128">
    <property type="entry name" value="Cyt_P450"/>
</dbReference>
<feature type="transmembrane region" description="Helical" evidence="15">
    <location>
        <begin position="165"/>
        <end position="185"/>
    </location>
</feature>
<feature type="transmembrane region" description="Helical" evidence="15">
    <location>
        <begin position="197"/>
        <end position="215"/>
    </location>
</feature>
<name>A0A9W7T0N6_9PEZI</name>
<dbReference type="InterPro" id="IPR020846">
    <property type="entry name" value="MFS_dom"/>
</dbReference>
<keyword evidence="6 15" id="KW-1133">Transmembrane helix</keyword>
<feature type="transmembrane region" description="Helical" evidence="15">
    <location>
        <begin position="361"/>
        <end position="380"/>
    </location>
</feature>
<evidence type="ECO:0000256" key="4">
    <source>
        <dbReference type="ARBA" id="ARBA00022692"/>
    </source>
</evidence>
<dbReference type="GO" id="GO:0140115">
    <property type="term" value="P:export across plasma membrane"/>
    <property type="evidence" value="ECO:0007669"/>
    <property type="project" value="UniProtKB-ARBA"/>
</dbReference>
<dbReference type="InterPro" id="IPR005829">
    <property type="entry name" value="Sugar_transporter_CS"/>
</dbReference>
<dbReference type="SUPFAM" id="SSF103473">
    <property type="entry name" value="MFS general substrate transporter"/>
    <property type="match status" value="1"/>
</dbReference>
<dbReference type="CDD" id="cd17323">
    <property type="entry name" value="MFS_Tpo1_MDR_like"/>
    <property type="match status" value="1"/>
</dbReference>
<keyword evidence="4 15" id="KW-0812">Transmembrane</keyword>
<keyword evidence="13" id="KW-0349">Heme</keyword>
<dbReference type="GO" id="GO:0016705">
    <property type="term" value="F:oxidoreductase activity, acting on paired donors, with incorporation or reduction of molecular oxygen"/>
    <property type="evidence" value="ECO:0007669"/>
    <property type="project" value="InterPro"/>
</dbReference>
<evidence type="ECO:0000256" key="8">
    <source>
        <dbReference type="ARBA" id="ARBA00023136"/>
    </source>
</evidence>
<organism evidence="17 18">
    <name type="scientific">Teratosphaeria destructans</name>
    <dbReference type="NCBI Taxonomy" id="418781"/>
    <lineage>
        <taxon>Eukaryota</taxon>
        <taxon>Fungi</taxon>
        <taxon>Dikarya</taxon>
        <taxon>Ascomycota</taxon>
        <taxon>Pezizomycotina</taxon>
        <taxon>Dothideomycetes</taxon>
        <taxon>Dothideomycetidae</taxon>
        <taxon>Mycosphaerellales</taxon>
        <taxon>Teratosphaeriaceae</taxon>
        <taxon>Teratosphaeria</taxon>
    </lineage>
</organism>
<evidence type="ECO:0000256" key="6">
    <source>
        <dbReference type="ARBA" id="ARBA00022989"/>
    </source>
</evidence>
<feature type="transmembrane region" description="Helical" evidence="15">
    <location>
        <begin position="400"/>
        <end position="419"/>
    </location>
</feature>
<accession>A0A9W7T0N6</accession>
<dbReference type="InterPro" id="IPR036396">
    <property type="entry name" value="Cyt_P450_sf"/>
</dbReference>
<keyword evidence="18" id="KW-1185">Reference proteome</keyword>
<dbReference type="Gene3D" id="1.10.630.10">
    <property type="entry name" value="Cytochrome P450"/>
    <property type="match status" value="1"/>
</dbReference>
<dbReference type="InterPro" id="IPR011701">
    <property type="entry name" value="MFS"/>
</dbReference>
<feature type="transmembrane region" description="Helical" evidence="15">
    <location>
        <begin position="530"/>
        <end position="550"/>
    </location>
</feature>
<dbReference type="OrthoDB" id="446368at2759"/>
<feature type="compositionally biased region" description="Polar residues" evidence="14">
    <location>
        <begin position="1"/>
        <end position="12"/>
    </location>
</feature>
<dbReference type="PROSITE" id="PS00216">
    <property type="entry name" value="SUGAR_TRANSPORT_1"/>
    <property type="match status" value="1"/>
</dbReference>
<feature type="domain" description="Major facilitator superfamily (MFS) profile" evidence="16">
    <location>
        <begin position="130"/>
        <end position="557"/>
    </location>
</feature>
<comment type="cofactor">
    <cofactor evidence="1 13">
        <name>heme</name>
        <dbReference type="ChEBI" id="CHEBI:30413"/>
    </cofactor>
</comment>
<feature type="transmembrane region" description="Helical" evidence="15">
    <location>
        <begin position="471"/>
        <end position="494"/>
    </location>
</feature>
<dbReference type="GO" id="GO:0020037">
    <property type="term" value="F:heme binding"/>
    <property type="evidence" value="ECO:0007669"/>
    <property type="project" value="InterPro"/>
</dbReference>
<dbReference type="PRINTS" id="PR00465">
    <property type="entry name" value="EP450IV"/>
</dbReference>
<evidence type="ECO:0000313" key="18">
    <source>
        <dbReference type="Proteomes" id="UP001138500"/>
    </source>
</evidence>
<evidence type="ECO:0000256" key="12">
    <source>
        <dbReference type="ARBA" id="ARBA00077167"/>
    </source>
</evidence>
<feature type="transmembrane region" description="Helical" evidence="15">
    <location>
        <begin position="255"/>
        <end position="276"/>
    </location>
</feature>
<comment type="function">
    <text evidence="10">MFS transporter; part of the gene cluster that mediates the biosynthesis of cercosporin, a light-activated, non-host-selective toxin. The perylenequinone chromophore of cercosporin absorbs light energy to attain an electronically-activated triplet state and produces active oxygen species such as the hydroxyl radical, superoxide, hydrogen peroxide or singlet oxygen upon reaction with oxygen molecules. These reactive oxygen species cause damage to various cellular components including lipids, proteins and nucleic acids. Responsible for secretion and accumulation of cercosporin, but does not play any roles in self-protection against the toxicity of cercosporin.</text>
</comment>
<dbReference type="PANTHER" id="PTHR23502">
    <property type="entry name" value="MAJOR FACILITATOR SUPERFAMILY"/>
    <property type="match status" value="1"/>
</dbReference>
<evidence type="ECO:0000256" key="3">
    <source>
        <dbReference type="ARBA" id="ARBA00010617"/>
    </source>
</evidence>
<dbReference type="PANTHER" id="PTHR23502:SF47">
    <property type="entry name" value="MAJOR FACILITATOR SUPERFAMILY (MFS) PROFILE DOMAIN-CONTAINING PROTEIN-RELATED"/>
    <property type="match status" value="1"/>
</dbReference>
<dbReference type="CDD" id="cd11041">
    <property type="entry name" value="CYP503A1-like"/>
    <property type="match status" value="1"/>
</dbReference>
<feature type="transmembrane region" description="Helical" evidence="15">
    <location>
        <begin position="288"/>
        <end position="310"/>
    </location>
</feature>
<comment type="subcellular location">
    <subcellularLocation>
        <location evidence="2">Membrane</location>
        <topology evidence="2">Multi-pass membrane protein</topology>
    </subcellularLocation>
</comment>
<evidence type="ECO:0000256" key="13">
    <source>
        <dbReference type="PIRSR" id="PIRSR602403-1"/>
    </source>
</evidence>
<dbReference type="GO" id="GO:0005886">
    <property type="term" value="C:plasma membrane"/>
    <property type="evidence" value="ECO:0007669"/>
    <property type="project" value="TreeGrafter"/>
</dbReference>
<feature type="transmembrane region" description="Helical" evidence="15">
    <location>
        <begin position="440"/>
        <end position="459"/>
    </location>
</feature>
<dbReference type="EMBL" id="RIBY02000213">
    <property type="protein sequence ID" value="KAH9844886.1"/>
    <property type="molecule type" value="Genomic_DNA"/>
</dbReference>
<feature type="binding site" description="axial binding residue" evidence="13">
    <location>
        <position position="735"/>
    </location>
    <ligand>
        <name>heme</name>
        <dbReference type="ChEBI" id="CHEBI:30413"/>
    </ligand>
    <ligandPart>
        <name>Fe</name>
        <dbReference type="ChEBI" id="CHEBI:18248"/>
    </ligandPart>
</feature>
<evidence type="ECO:0000256" key="9">
    <source>
        <dbReference type="ARBA" id="ARBA00038347"/>
    </source>
</evidence>
<feature type="compositionally biased region" description="Polar residues" evidence="14">
    <location>
        <begin position="76"/>
        <end position="88"/>
    </location>
</feature>
<dbReference type="Proteomes" id="UP001138500">
    <property type="component" value="Unassembled WGS sequence"/>
</dbReference>